<evidence type="ECO:0000313" key="1">
    <source>
        <dbReference type="EMBL" id="JAH41813.1"/>
    </source>
</evidence>
<accession>A0A0E9SMU6</accession>
<organism evidence="1">
    <name type="scientific">Anguilla anguilla</name>
    <name type="common">European freshwater eel</name>
    <name type="synonym">Muraena anguilla</name>
    <dbReference type="NCBI Taxonomy" id="7936"/>
    <lineage>
        <taxon>Eukaryota</taxon>
        <taxon>Metazoa</taxon>
        <taxon>Chordata</taxon>
        <taxon>Craniata</taxon>
        <taxon>Vertebrata</taxon>
        <taxon>Euteleostomi</taxon>
        <taxon>Actinopterygii</taxon>
        <taxon>Neopterygii</taxon>
        <taxon>Teleostei</taxon>
        <taxon>Anguilliformes</taxon>
        <taxon>Anguillidae</taxon>
        <taxon>Anguilla</taxon>
    </lineage>
</organism>
<reference evidence="1" key="1">
    <citation type="submission" date="2014-11" db="EMBL/GenBank/DDBJ databases">
        <authorList>
            <person name="Amaro Gonzalez C."/>
        </authorList>
    </citation>
    <scope>NUCLEOTIDE SEQUENCE</scope>
</reference>
<name>A0A0E9SMU6_ANGAN</name>
<dbReference type="EMBL" id="GBXM01066764">
    <property type="protein sequence ID" value="JAH41813.1"/>
    <property type="molecule type" value="Transcribed_RNA"/>
</dbReference>
<reference evidence="1" key="2">
    <citation type="journal article" date="2015" name="Fish Shellfish Immunol.">
        <title>Early steps in the European eel (Anguilla anguilla)-Vibrio vulnificus interaction in the gills: Role of the RtxA13 toxin.</title>
        <authorList>
            <person name="Callol A."/>
            <person name="Pajuelo D."/>
            <person name="Ebbesson L."/>
            <person name="Teles M."/>
            <person name="MacKenzie S."/>
            <person name="Amaro C."/>
        </authorList>
    </citation>
    <scope>NUCLEOTIDE SEQUENCE</scope>
</reference>
<sequence length="38" mass="4145">MCVWMTSMCDSGKEPSCKSRINRPTLQTRSGILGSVPS</sequence>
<proteinExistence type="predicted"/>
<dbReference type="AlphaFoldDB" id="A0A0E9SMU6"/>
<protein>
    <submittedName>
        <fullName evidence="1">Uncharacterized protein</fullName>
    </submittedName>
</protein>